<sequence length="236" mass="25221">MSRRAVLLGGAGLVGAAGTYGALTPRGRRLLGWTGPDGVVPDVPPVPVQPTPWGAWMGSSGPVVLVLHGRGGSVGWWQDLGLPQFLDGCAFRCAVINGGEDYWVDLTPPVPFEAALGISMGGFGVLDIASRQPLKAVAAISPALFPSWEDAQQVSGFASREVWEAHEPLRHRERIKSPVGVWCGREDPFHDPARELAHAVNASVASFEHGEHSDGYWRRVLPEALVFIESAFALSS</sequence>
<dbReference type="SUPFAM" id="SSF53474">
    <property type="entry name" value="alpha/beta-Hydrolases"/>
    <property type="match status" value="1"/>
</dbReference>
<gene>
    <name evidence="1" type="ORF">SAMN04488564_108256</name>
</gene>
<organism evidence="1 2">
    <name type="scientific">Lentzea waywayandensis</name>
    <dbReference type="NCBI Taxonomy" id="84724"/>
    <lineage>
        <taxon>Bacteria</taxon>
        <taxon>Bacillati</taxon>
        <taxon>Actinomycetota</taxon>
        <taxon>Actinomycetes</taxon>
        <taxon>Pseudonocardiales</taxon>
        <taxon>Pseudonocardiaceae</taxon>
        <taxon>Lentzea</taxon>
    </lineage>
</organism>
<evidence type="ECO:0000313" key="1">
    <source>
        <dbReference type="EMBL" id="SFR25190.1"/>
    </source>
</evidence>
<name>A0A1I6F5L4_9PSEU</name>
<dbReference type="Proteomes" id="UP000198583">
    <property type="component" value="Unassembled WGS sequence"/>
</dbReference>
<protein>
    <submittedName>
        <fullName evidence="1">Putative esterase</fullName>
    </submittedName>
</protein>
<keyword evidence="2" id="KW-1185">Reference proteome</keyword>
<evidence type="ECO:0000313" key="2">
    <source>
        <dbReference type="Proteomes" id="UP000198583"/>
    </source>
</evidence>
<dbReference type="STRING" id="84724.SAMN04488564_108256"/>
<dbReference type="InterPro" id="IPR029058">
    <property type="entry name" value="AB_hydrolase_fold"/>
</dbReference>
<proteinExistence type="predicted"/>
<reference evidence="2" key="1">
    <citation type="submission" date="2016-10" db="EMBL/GenBank/DDBJ databases">
        <authorList>
            <person name="Varghese N."/>
            <person name="Submissions S."/>
        </authorList>
    </citation>
    <scope>NUCLEOTIDE SEQUENCE [LARGE SCALE GENOMIC DNA]</scope>
    <source>
        <strain evidence="2">DSM 44232</strain>
    </source>
</reference>
<dbReference type="Gene3D" id="3.40.50.1820">
    <property type="entry name" value="alpha/beta hydrolase"/>
    <property type="match status" value="1"/>
</dbReference>
<dbReference type="AlphaFoldDB" id="A0A1I6F5L4"/>
<accession>A0A1I6F5L4</accession>
<dbReference type="EMBL" id="FOYL01000008">
    <property type="protein sequence ID" value="SFR25190.1"/>
    <property type="molecule type" value="Genomic_DNA"/>
</dbReference>